<organism evidence="3 4">
    <name type="scientific">Pseudobutyrivibrio ruminis</name>
    <dbReference type="NCBI Taxonomy" id="46206"/>
    <lineage>
        <taxon>Bacteria</taxon>
        <taxon>Bacillati</taxon>
        <taxon>Bacillota</taxon>
        <taxon>Clostridia</taxon>
        <taxon>Lachnospirales</taxon>
        <taxon>Lachnospiraceae</taxon>
        <taxon>Pseudobutyrivibrio</taxon>
    </lineage>
</organism>
<feature type="chain" id="PRO_5037702909" evidence="2">
    <location>
        <begin position="30"/>
        <end position="1247"/>
    </location>
</feature>
<dbReference type="Proteomes" id="UP000766246">
    <property type="component" value="Unassembled WGS sequence"/>
</dbReference>
<comment type="caution">
    <text evidence="3">The sequence shown here is derived from an EMBL/GenBank/DDBJ whole genome shotgun (WGS) entry which is preliminary data.</text>
</comment>
<reference evidence="3" key="1">
    <citation type="submission" date="2019-04" db="EMBL/GenBank/DDBJ databases">
        <title>Evolution of Biomass-Degrading Anaerobic Consortia Revealed by Metagenomics.</title>
        <authorList>
            <person name="Peng X."/>
        </authorList>
    </citation>
    <scope>NUCLEOTIDE SEQUENCE</scope>
    <source>
        <strain evidence="3">SIG311</strain>
    </source>
</reference>
<feature type="compositionally biased region" description="Low complexity" evidence="1">
    <location>
        <begin position="306"/>
        <end position="321"/>
    </location>
</feature>
<dbReference type="EMBL" id="SVER01000044">
    <property type="protein sequence ID" value="MBE5920683.1"/>
    <property type="molecule type" value="Genomic_DNA"/>
</dbReference>
<feature type="region of interest" description="Disordered" evidence="1">
    <location>
        <begin position="255"/>
        <end position="338"/>
    </location>
</feature>
<evidence type="ECO:0000256" key="2">
    <source>
        <dbReference type="SAM" id="SignalP"/>
    </source>
</evidence>
<evidence type="ECO:0000256" key="1">
    <source>
        <dbReference type="SAM" id="MobiDB-lite"/>
    </source>
</evidence>
<dbReference type="AlphaFoldDB" id="A0A927UD14"/>
<feature type="signal peptide" evidence="2">
    <location>
        <begin position="1"/>
        <end position="29"/>
    </location>
</feature>
<accession>A0A927UD14</accession>
<evidence type="ECO:0000313" key="3">
    <source>
        <dbReference type="EMBL" id="MBE5920683.1"/>
    </source>
</evidence>
<name>A0A927UD14_9FIRM</name>
<proteinExistence type="predicted"/>
<keyword evidence="2" id="KW-0732">Signal</keyword>
<sequence length="1247" mass="139381">MKAKNLITTLLLAATTIVSFMGNTITAKAEMGRFGDPSDTAHYIEYNPDNGKTYYINNDGDFIYKTNDKERTSSIHYRTEGFTFSRIKKDVVPTGEKESNYYHTGDEKKENRQYVTIPLVDGKNGVVENPNNKDHVPYRYTYKGTPYQTNEWKIPWSTLYTAIKGESEEWAAEIDEKLSNNEPVYIGVDGVLLVCNHKSSDPKTHNFDQIKGEWAEYDYGSGITNGGDWHKMAKKYGFRESSLMTHFNIFLNLNPDATNPEDEEVAGANRTPPDNGSVNDDISEDTYTFVKRKDITPSNPTPSNPSNPSNPSDPSNPTGNTKDNPNKGKSGAMYSAPRTYTYNDDDEFEIGIAIPASEDFTNTVEIDPWYGLFKIKRVEVSRTYKFSISYSYETTNYKWDREIHDWVVDEDNPTKTVYDSYPDERVLTAEYYEILDLDLFELTNQDGGVSATVSYKSDSGVPFNNNVMAKYTNSATVPYTVRYNGYSWGTGDDRSQAQMSSNPNYSHYIYPNINTGGSVGHYNSEGEARSAAAAEVNNRMAGQQIVTSNDLLSINGVNYLDENGICNDGTLASNKANIIAQSKHASGFEIEQGVDDTIIASQTVVIPETQKNDDYYSTLTTKYKGFVFNKGIQTLTISDHEGYEAAIKAGHEDEEPIRVQTPVMSPISIDDSGSTYQAGDSEYDVLNLDGSYKVKFEFTDFFEKKYPGYDDPAGLTKYIKQKEVRFPFTVQLKDASGETKIFEPTGSDGYTEWIALDNDGSTASFNIYIPSWAKEGTYEPGIQVRVYANNYIPDSQSAENYEINEVPRLSGVDYKDFYVATYNLPVSMQGVMYGFEITGINDITTFGSANGTYENGIYSFVTAKQDKKVGTYNRFNVNANSSNHTYLRTQLWQPWDNVYPTGTTTWGLINTLPLTDGKSNSNSASGTLALGSKFGFSLKTISNLNTSGTNGNIDINASYRYVSADGSNTTKNIALFYNESSSNVLVPFENTSRQSNKTVKMTDGYFEDSYSPEYLSFTATKKGSTKQGVLNTANKNAYNTKNMNIPYANMLFSGDELELAINEKNDYGNAKRYNSDLVSLSTSQQNAFNASMQTWFGEYSIPSSTRIMDVDKFKAECDSKGVTSEAISKYRTTADRVTIEQLLAVYGQDGITGKEDFWLKDGYLVLNFDITALNGSSKWLSYYKDYDMWCGEAGAWNTSDHSRTATVVDDNNRKINIKVYSGDVAIIDLTAGNNYTDRYGAEVLYID</sequence>
<protein>
    <submittedName>
        <fullName evidence="3">Uncharacterized protein</fullName>
    </submittedName>
</protein>
<evidence type="ECO:0000313" key="4">
    <source>
        <dbReference type="Proteomes" id="UP000766246"/>
    </source>
</evidence>
<gene>
    <name evidence="3" type="ORF">E7272_12700</name>
</gene>